<comment type="caution">
    <text evidence="2">The sequence shown here is derived from an EMBL/GenBank/DDBJ whole genome shotgun (WGS) entry which is preliminary data.</text>
</comment>
<feature type="compositionally biased region" description="Basic and acidic residues" evidence="1">
    <location>
        <begin position="165"/>
        <end position="206"/>
    </location>
</feature>
<feature type="region of interest" description="Disordered" evidence="1">
    <location>
        <begin position="143"/>
        <end position="279"/>
    </location>
</feature>
<gene>
    <name evidence="2" type="ORF">EB796_003132</name>
</gene>
<dbReference type="AlphaFoldDB" id="A0A7J7KLB4"/>
<name>A0A7J7KLB4_BUGNE</name>
<evidence type="ECO:0000313" key="3">
    <source>
        <dbReference type="Proteomes" id="UP000593567"/>
    </source>
</evidence>
<feature type="compositionally biased region" description="Polar residues" evidence="1">
    <location>
        <begin position="227"/>
        <end position="238"/>
    </location>
</feature>
<dbReference type="Proteomes" id="UP000593567">
    <property type="component" value="Unassembled WGS sequence"/>
</dbReference>
<dbReference type="EMBL" id="VXIV02000398">
    <property type="protein sequence ID" value="KAF6038558.1"/>
    <property type="molecule type" value="Genomic_DNA"/>
</dbReference>
<reference evidence="2" key="1">
    <citation type="submission" date="2020-06" db="EMBL/GenBank/DDBJ databases">
        <title>Draft genome of Bugula neritina, a colonial animal packing powerful symbionts and potential medicines.</title>
        <authorList>
            <person name="Rayko M."/>
        </authorList>
    </citation>
    <scope>NUCLEOTIDE SEQUENCE [LARGE SCALE GENOMIC DNA]</scope>
    <source>
        <strain evidence="2">Kwan_BN1</strain>
    </source>
</reference>
<organism evidence="2 3">
    <name type="scientific">Bugula neritina</name>
    <name type="common">Brown bryozoan</name>
    <name type="synonym">Sertularia neritina</name>
    <dbReference type="NCBI Taxonomy" id="10212"/>
    <lineage>
        <taxon>Eukaryota</taxon>
        <taxon>Metazoa</taxon>
        <taxon>Spiralia</taxon>
        <taxon>Lophotrochozoa</taxon>
        <taxon>Bryozoa</taxon>
        <taxon>Gymnolaemata</taxon>
        <taxon>Cheilostomatida</taxon>
        <taxon>Flustrina</taxon>
        <taxon>Buguloidea</taxon>
        <taxon>Bugulidae</taxon>
        <taxon>Bugula</taxon>
    </lineage>
</organism>
<sequence length="387" mass="42985">MESANCSTGETKFKADMCDENEMHDSGCEQSPTTQSPAYKCDHADSVGTSKCLTYNREFLLSLQFSTLSLNPDPQSLLWPDDIQYMTNNIFNANHSYYTPDEVTSRVERKEMMPDYFKPMLEGNESVLRPQRNSFQSGCKVRTTNAAETNEKSGGPVKGPGSHRRVSESKDRPRSVPNVDKEEVRVERRVGSGRIALERGSSKTDTRSQYIPDSRGSYPGREKPSKPASNAERTNNWRSRPEEEREVHHGREGGSNRLRTGRDGREHRGSTYYHQSHHDQILPKSATGDLVLPETGFSFDAWLSLPGLNEAGENTVKSVGSSRASRWFKTEDSCPPLTVSNVENSYNPLSYSPELANDVGVSDDHMTQLVQGILSVGGPSVSPVASN</sequence>
<proteinExistence type="predicted"/>
<protein>
    <submittedName>
        <fullName evidence="2">Uncharacterized protein</fullName>
    </submittedName>
</protein>
<keyword evidence="3" id="KW-1185">Reference proteome</keyword>
<evidence type="ECO:0000256" key="1">
    <source>
        <dbReference type="SAM" id="MobiDB-lite"/>
    </source>
</evidence>
<evidence type="ECO:0000313" key="2">
    <source>
        <dbReference type="EMBL" id="KAF6038558.1"/>
    </source>
</evidence>
<accession>A0A7J7KLB4</accession>
<feature type="compositionally biased region" description="Basic and acidic residues" evidence="1">
    <location>
        <begin position="239"/>
        <end position="269"/>
    </location>
</feature>